<protein>
    <recommendedName>
        <fullName evidence="3">F-box domain-containing protein</fullName>
    </recommendedName>
</protein>
<proteinExistence type="predicted"/>
<keyword evidence="2" id="KW-1185">Reference proteome</keyword>
<reference evidence="1" key="1">
    <citation type="submission" date="2023-06" db="EMBL/GenBank/DDBJ databases">
        <authorList>
            <consortium name="Lawrence Berkeley National Laboratory"/>
            <person name="Ahrendt S."/>
            <person name="Sahu N."/>
            <person name="Indic B."/>
            <person name="Wong-Bajracharya J."/>
            <person name="Merenyi Z."/>
            <person name="Ke H.-M."/>
            <person name="Monk M."/>
            <person name="Kocsube S."/>
            <person name="Drula E."/>
            <person name="Lipzen A."/>
            <person name="Balint B."/>
            <person name="Henrissat B."/>
            <person name="Andreopoulos B."/>
            <person name="Martin F.M."/>
            <person name="Harder C.B."/>
            <person name="Rigling D."/>
            <person name="Ford K.L."/>
            <person name="Foster G.D."/>
            <person name="Pangilinan J."/>
            <person name="Papanicolaou A."/>
            <person name="Barry K."/>
            <person name="LaButti K."/>
            <person name="Viragh M."/>
            <person name="Koriabine M."/>
            <person name="Yan M."/>
            <person name="Riley R."/>
            <person name="Champramary S."/>
            <person name="Plett K.L."/>
            <person name="Tsai I.J."/>
            <person name="Slot J."/>
            <person name="Sipos G."/>
            <person name="Plett J."/>
            <person name="Nagy L.G."/>
            <person name="Grigoriev I.V."/>
        </authorList>
    </citation>
    <scope>NUCLEOTIDE SEQUENCE</scope>
    <source>
        <strain evidence="1">HWK02</strain>
    </source>
</reference>
<organism evidence="1 2">
    <name type="scientific">Armillaria luteobubalina</name>
    <dbReference type="NCBI Taxonomy" id="153913"/>
    <lineage>
        <taxon>Eukaryota</taxon>
        <taxon>Fungi</taxon>
        <taxon>Dikarya</taxon>
        <taxon>Basidiomycota</taxon>
        <taxon>Agaricomycotina</taxon>
        <taxon>Agaricomycetes</taxon>
        <taxon>Agaricomycetidae</taxon>
        <taxon>Agaricales</taxon>
        <taxon>Marasmiineae</taxon>
        <taxon>Physalacriaceae</taxon>
        <taxon>Armillaria</taxon>
    </lineage>
</organism>
<dbReference type="Proteomes" id="UP001175228">
    <property type="component" value="Unassembled WGS sequence"/>
</dbReference>
<dbReference type="AlphaFoldDB" id="A0AA39PQ56"/>
<dbReference type="EMBL" id="JAUEPU010000041">
    <property type="protein sequence ID" value="KAK0488169.1"/>
    <property type="molecule type" value="Genomic_DNA"/>
</dbReference>
<sequence length="411" mass="46650">MSSSSPFTQWVTSSPELNQFFKSSDPPSASLLTALSWRELGAKAEAVATEELAFIDVVISHPGHSLQSRKGYLQSILINKSILSPIRRLPPEILLIIFKEEQVTVGASADRYYEVTDASRGPWMLSRICRRWRALVISNPTLWSRPVIILNRSATSKATTPPLEVALARSGQSDLSFFLSQSFRQLGDQAGLFREVLNLLVPHSSRWADVVFEKKEWDTIDIGMLNTDIDIALPWNQVMQFQYSMNNRFSTLLSRTEACLDILKRTPGLDHIVDGLLALNQFLAVFEYRNGCSRGDDIPYLFNRLNDASLLPNLSEISLEYRQALTNRTRFGMLLDKILLFAENRIGSIRRVDNKVLVKEWKTLPVFYKFCRDAKGRIDDLAVRGVMVTIDVVADIDGLNDMRERQALRSY</sequence>
<accession>A0AA39PQ56</accession>
<evidence type="ECO:0000313" key="2">
    <source>
        <dbReference type="Proteomes" id="UP001175228"/>
    </source>
</evidence>
<name>A0AA39PQ56_9AGAR</name>
<evidence type="ECO:0000313" key="1">
    <source>
        <dbReference type="EMBL" id="KAK0488169.1"/>
    </source>
</evidence>
<gene>
    <name evidence="1" type="ORF">EDD18DRAFT_1110534</name>
</gene>
<evidence type="ECO:0008006" key="3">
    <source>
        <dbReference type="Google" id="ProtNLM"/>
    </source>
</evidence>
<comment type="caution">
    <text evidence="1">The sequence shown here is derived from an EMBL/GenBank/DDBJ whole genome shotgun (WGS) entry which is preliminary data.</text>
</comment>